<reference evidence="3" key="1">
    <citation type="submission" date="2007-03" db="EMBL/GenBank/DDBJ databases">
        <title>Complete sequence of chromosome 1 of Burkholderia vietnamiensis G4.</title>
        <authorList>
            <consortium name="US DOE Joint Genome Institute"/>
            <person name="Copeland A."/>
            <person name="Lucas S."/>
            <person name="Lapidus A."/>
            <person name="Barry K."/>
            <person name="Detter J.C."/>
            <person name="Glavina del Rio T."/>
            <person name="Hammon N."/>
            <person name="Israni S."/>
            <person name="Dalin E."/>
            <person name="Tice H."/>
            <person name="Pitluck S."/>
            <person name="Chain P."/>
            <person name="Malfatti S."/>
            <person name="Shin M."/>
            <person name="Vergez L."/>
            <person name="Schmutz J."/>
            <person name="Larimer F."/>
            <person name="Land M."/>
            <person name="Hauser L."/>
            <person name="Kyrpides N."/>
            <person name="Tiedje J."/>
            <person name="Richardson P."/>
        </authorList>
    </citation>
    <scope>NUCLEOTIDE SEQUENCE [LARGE SCALE GENOMIC DNA]</scope>
    <source>
        <strain evidence="3">G4 / LMG 22486</strain>
    </source>
</reference>
<organism evidence="2 3">
    <name type="scientific">Burkholderia vietnamiensis (strain G4 / LMG 22486)</name>
    <name type="common">Burkholderia cepacia (strain R1808)</name>
    <dbReference type="NCBI Taxonomy" id="269482"/>
    <lineage>
        <taxon>Bacteria</taxon>
        <taxon>Pseudomonadati</taxon>
        <taxon>Pseudomonadota</taxon>
        <taxon>Betaproteobacteria</taxon>
        <taxon>Burkholderiales</taxon>
        <taxon>Burkholderiaceae</taxon>
        <taxon>Burkholderia</taxon>
        <taxon>Burkholderia cepacia complex</taxon>
    </lineage>
</organism>
<keyword evidence="1" id="KW-1133">Transmembrane helix</keyword>
<dbReference type="Proteomes" id="UP000002287">
    <property type="component" value="Chromosome 1"/>
</dbReference>
<name>A4JFV2_BURVG</name>
<accession>A4JFV2</accession>
<keyword evidence="1" id="KW-0812">Transmembrane</keyword>
<evidence type="ECO:0008006" key="4">
    <source>
        <dbReference type="Google" id="ProtNLM"/>
    </source>
</evidence>
<feature type="transmembrane region" description="Helical" evidence="1">
    <location>
        <begin position="128"/>
        <end position="147"/>
    </location>
</feature>
<keyword evidence="1" id="KW-0472">Membrane</keyword>
<evidence type="ECO:0000313" key="2">
    <source>
        <dbReference type="EMBL" id="ABO55155.1"/>
    </source>
</evidence>
<evidence type="ECO:0000313" key="3">
    <source>
        <dbReference type="Proteomes" id="UP000002287"/>
    </source>
</evidence>
<dbReference type="KEGG" id="bvi:Bcep1808_2153"/>
<gene>
    <name evidence="2" type="ordered locus">Bcep1808_2153</name>
</gene>
<feature type="transmembrane region" description="Helical" evidence="1">
    <location>
        <begin position="102"/>
        <end position="122"/>
    </location>
</feature>
<dbReference type="HOGENOM" id="CLU_1292429_0_0_4"/>
<dbReference type="AlphaFoldDB" id="A4JFV2"/>
<dbReference type="EMBL" id="CP000614">
    <property type="protein sequence ID" value="ABO55155.1"/>
    <property type="molecule type" value="Genomic_DNA"/>
</dbReference>
<evidence type="ECO:0000256" key="1">
    <source>
        <dbReference type="SAM" id="Phobius"/>
    </source>
</evidence>
<proteinExistence type="predicted"/>
<sequence>MRGGRTAPEVRPSAVRAVAESGSLAPIPLPSLVPMSLATSSSRFEQALKSLNPFEKGRRLSERFEALGSRDQRFVLRQIGFENVAAAEPSAERQRLEKQRRARNGAAVAVFAAASAGLAASAPSHGSLLLWLAFVALFLAFAGHEGLRRAQSSRVERETNWRFHVFGDDESARANADAALAALLAWERAHPERAYALDREDPRLIPPSRLVRS</sequence>
<protein>
    <recommendedName>
        <fullName evidence="4">Transmembrane protein</fullName>
    </recommendedName>
</protein>